<evidence type="ECO:0000259" key="4">
    <source>
        <dbReference type="PROSITE" id="PS50887"/>
    </source>
</evidence>
<dbReference type="PANTHER" id="PTHR45138">
    <property type="entry name" value="REGULATORY COMPONENTS OF SENSORY TRANSDUCTION SYSTEM"/>
    <property type="match status" value="1"/>
</dbReference>
<dbReference type="SMART" id="SM00267">
    <property type="entry name" value="GGDEF"/>
    <property type="match status" value="1"/>
</dbReference>
<keyword evidence="3" id="KW-1133">Transmembrane helix</keyword>
<dbReference type="PANTHER" id="PTHR45138:SF9">
    <property type="entry name" value="DIGUANYLATE CYCLASE DGCM-RELATED"/>
    <property type="match status" value="1"/>
</dbReference>
<dbReference type="KEGG" id="avp:AVENP_1910"/>
<evidence type="ECO:0000256" key="2">
    <source>
        <dbReference type="ARBA" id="ARBA00034247"/>
    </source>
</evidence>
<dbReference type="FunFam" id="3.30.70.270:FF:000001">
    <property type="entry name" value="Diguanylate cyclase domain protein"/>
    <property type="match status" value="1"/>
</dbReference>
<dbReference type="SUPFAM" id="SSF55073">
    <property type="entry name" value="Nucleotide cyclase"/>
    <property type="match status" value="1"/>
</dbReference>
<dbReference type="EMBL" id="CP053840">
    <property type="protein sequence ID" value="QKF67451.1"/>
    <property type="molecule type" value="Genomic_DNA"/>
</dbReference>
<organism evidence="5 6">
    <name type="scientific">Arcobacter venerupis</name>
    <dbReference type="NCBI Taxonomy" id="1054033"/>
    <lineage>
        <taxon>Bacteria</taxon>
        <taxon>Pseudomonadati</taxon>
        <taxon>Campylobacterota</taxon>
        <taxon>Epsilonproteobacteria</taxon>
        <taxon>Campylobacterales</taxon>
        <taxon>Arcobacteraceae</taxon>
        <taxon>Arcobacter</taxon>
    </lineage>
</organism>
<name>A0AAE7E568_9BACT</name>
<dbReference type="Pfam" id="PF00990">
    <property type="entry name" value="GGDEF"/>
    <property type="match status" value="1"/>
</dbReference>
<feature type="transmembrane region" description="Helical" evidence="3">
    <location>
        <begin position="51"/>
        <end position="71"/>
    </location>
</feature>
<sequence length="354" mass="40949">MTNLNIQKFDTFDIFFEKRIFPRFLIFSYLGLFLAVLYLPFDYSFYKNTPYLVGALVLRCIAIFFAIMVVLAVKLDSFANKRVIAVTTFGTLGYAVLTISYVSYDAPSFFVMYNWFFYLVATMMLGALMTKKIFIIMESFQISIVILLMLYFSKSSEDIFLYCMVSFSLVFYVYAVVALNRKNGEESYANAHRMYIISSTDGLSGLLNRRTWYEKCEFFFQKMDNISFIMLDIDFFKKINDTYGHDTGDVVIKEVSNILVEQTRDKDILGRLGGEEFGIFLLNSTLEEILKIAQRIKDKIQETTIIHNVNSINITISIGISLKNENTKTLLELIKQADINLYEAKQTGRNKIVF</sequence>
<dbReference type="PROSITE" id="PS50887">
    <property type="entry name" value="GGDEF"/>
    <property type="match status" value="1"/>
</dbReference>
<feature type="transmembrane region" description="Helical" evidence="3">
    <location>
        <begin position="110"/>
        <end position="128"/>
    </location>
</feature>
<feature type="domain" description="GGDEF" evidence="4">
    <location>
        <begin position="224"/>
        <end position="354"/>
    </location>
</feature>
<evidence type="ECO:0000256" key="3">
    <source>
        <dbReference type="SAM" id="Phobius"/>
    </source>
</evidence>
<dbReference type="InterPro" id="IPR050469">
    <property type="entry name" value="Diguanylate_Cyclase"/>
</dbReference>
<evidence type="ECO:0000313" key="6">
    <source>
        <dbReference type="Proteomes" id="UP000503482"/>
    </source>
</evidence>
<keyword evidence="3" id="KW-0472">Membrane</keyword>
<proteinExistence type="predicted"/>
<keyword evidence="3" id="KW-0812">Transmembrane</keyword>
<evidence type="ECO:0000256" key="1">
    <source>
        <dbReference type="ARBA" id="ARBA00012528"/>
    </source>
</evidence>
<dbReference type="AlphaFoldDB" id="A0AAE7E568"/>
<keyword evidence="6" id="KW-1185">Reference proteome</keyword>
<feature type="transmembrane region" description="Helical" evidence="3">
    <location>
        <begin position="20"/>
        <end position="39"/>
    </location>
</feature>
<dbReference type="InterPro" id="IPR043128">
    <property type="entry name" value="Rev_trsase/Diguanyl_cyclase"/>
</dbReference>
<dbReference type="Gene3D" id="3.30.70.270">
    <property type="match status" value="1"/>
</dbReference>
<dbReference type="GO" id="GO:0052621">
    <property type="term" value="F:diguanylate cyclase activity"/>
    <property type="evidence" value="ECO:0007669"/>
    <property type="project" value="UniProtKB-EC"/>
</dbReference>
<dbReference type="Proteomes" id="UP000503482">
    <property type="component" value="Chromosome"/>
</dbReference>
<dbReference type="NCBIfam" id="TIGR00254">
    <property type="entry name" value="GGDEF"/>
    <property type="match status" value="1"/>
</dbReference>
<comment type="catalytic activity">
    <reaction evidence="2">
        <text>2 GTP = 3',3'-c-di-GMP + 2 diphosphate</text>
        <dbReference type="Rhea" id="RHEA:24898"/>
        <dbReference type="ChEBI" id="CHEBI:33019"/>
        <dbReference type="ChEBI" id="CHEBI:37565"/>
        <dbReference type="ChEBI" id="CHEBI:58805"/>
        <dbReference type="EC" id="2.7.7.65"/>
    </reaction>
</comment>
<feature type="transmembrane region" description="Helical" evidence="3">
    <location>
        <begin position="135"/>
        <end position="153"/>
    </location>
</feature>
<accession>A0AAE7E568</accession>
<reference evidence="5 6" key="1">
    <citation type="submission" date="2020-05" db="EMBL/GenBank/DDBJ databases">
        <title>Complete genome sequencing of Campylobacter and Arcobacter type strains.</title>
        <authorList>
            <person name="Miller W.G."/>
            <person name="Yee E."/>
        </authorList>
    </citation>
    <scope>NUCLEOTIDE SEQUENCE [LARGE SCALE GENOMIC DNA]</scope>
    <source>
        <strain evidence="5 6">LMG 26156</strain>
    </source>
</reference>
<feature type="transmembrane region" description="Helical" evidence="3">
    <location>
        <begin position="83"/>
        <end position="104"/>
    </location>
</feature>
<dbReference type="InterPro" id="IPR029787">
    <property type="entry name" value="Nucleotide_cyclase"/>
</dbReference>
<evidence type="ECO:0000313" key="5">
    <source>
        <dbReference type="EMBL" id="QKF67451.1"/>
    </source>
</evidence>
<protein>
    <recommendedName>
        <fullName evidence="1">diguanylate cyclase</fullName>
        <ecNumber evidence="1">2.7.7.65</ecNumber>
    </recommendedName>
</protein>
<dbReference type="InterPro" id="IPR000160">
    <property type="entry name" value="GGDEF_dom"/>
</dbReference>
<dbReference type="EC" id="2.7.7.65" evidence="1"/>
<gene>
    <name evidence="5" type="ORF">AVENP_1910</name>
</gene>
<dbReference type="CDD" id="cd01949">
    <property type="entry name" value="GGDEF"/>
    <property type="match status" value="1"/>
</dbReference>
<dbReference type="RefSeq" id="WP_128357981.1">
    <property type="nucleotide sequence ID" value="NZ_CP053840.1"/>
</dbReference>
<feature type="transmembrane region" description="Helical" evidence="3">
    <location>
        <begin position="159"/>
        <end position="179"/>
    </location>
</feature>